<evidence type="ECO:0000313" key="3">
    <source>
        <dbReference type="Proteomes" id="UP001159363"/>
    </source>
</evidence>
<sequence>MEYREINTNLHLFRISCELRDPATSCSNCVVMCLKYTFSHETIKRASNTFICEKKEHTVSGSYLGASQRVAAGFVEKGEKRIKRGKGTPHETTELTRPHTCRLLALLVTWTQVRVRCSAGITEEYTFTRAYVLEAKVDKGAYLLASGSYMASATPLATRGYQRSFQICSGGPQWCSRRNCSPPVRVNQPQFPVESHSRVPVLGMWRTLPLAGGLSRLGAPGGEGGYGPLFSPFFPAEPFNQSGISCCTVCVACGRVAGDHSSSRGWAKLPLLLWKNWLLVKRHPRQTAVEVLAPVFFALLLVLIRSLVDPVMYADPTVYPPFSPANLNGTIVPVIANATKYGGLGEFQSFWGMLQTVEPFTDAYMTLSDSFGQDEGNIMACNNLLSNSTSDFHFSLNPRLGHSRILASGNCDGRCNWSADFLGDIPFPLFSHYSAAPFSPPFTIIGSQDLVQRNAGAGKRENLRRNPPTRSFIPYNSHMRKSRSDATGNQTRLALMGAEHSSCYTTMTPIVVRTRRFSIFFQAMDCITYPVPTNSEESLLNFISSQYGIMKMTLAAVVFNESLNGSEELPHSIKSQLHPKSCQLKGTLTTSTIKLMLHNTVNLEAPVDKKDQRACTKIGVMVQIQCFAHRGLPKTVKEAWEKLKKAFEETGLYRRVELLAELHDQMLDGTHRHCLVVLCEDDVSASQRANSAALSALQELWHKWLSLQSRVNMLLLRNGMVEGINYVSNEDKTCTDEAARNDLNSRVKLTEKGTTVGMEEIQLDIQQQNVEEISSRISEPELKAERRYPMRARHHESFPDMVAYKAADFDVDEPKTLQDVLLSKDKSKWESAMQDDYMTSVLRRLLPPSYSTSTTCYLLNSLTHSLPSDCPTAPSNNAAPPY</sequence>
<proteinExistence type="predicted"/>
<protein>
    <submittedName>
        <fullName evidence="2">Uncharacterized protein</fullName>
    </submittedName>
</protein>
<evidence type="ECO:0000256" key="1">
    <source>
        <dbReference type="SAM" id="MobiDB-lite"/>
    </source>
</evidence>
<reference evidence="2 3" key="1">
    <citation type="submission" date="2023-02" db="EMBL/GenBank/DDBJ databases">
        <title>LHISI_Scaffold_Assembly.</title>
        <authorList>
            <person name="Stuart O.P."/>
            <person name="Cleave R."/>
            <person name="Magrath M.J.L."/>
            <person name="Mikheyev A.S."/>
        </authorList>
    </citation>
    <scope>NUCLEOTIDE SEQUENCE [LARGE SCALE GENOMIC DNA]</scope>
    <source>
        <strain evidence="2">Daus_M_001</strain>
        <tissue evidence="2">Leg muscle</tissue>
    </source>
</reference>
<name>A0ABQ9I716_9NEOP</name>
<accession>A0ABQ9I716</accession>
<comment type="caution">
    <text evidence="2">The sequence shown here is derived from an EMBL/GenBank/DDBJ whole genome shotgun (WGS) entry which is preliminary data.</text>
</comment>
<keyword evidence="3" id="KW-1185">Reference proteome</keyword>
<evidence type="ECO:0000313" key="2">
    <source>
        <dbReference type="EMBL" id="KAJ8892443.1"/>
    </source>
</evidence>
<dbReference type="EMBL" id="JARBHB010000002">
    <property type="protein sequence ID" value="KAJ8892443.1"/>
    <property type="molecule type" value="Genomic_DNA"/>
</dbReference>
<feature type="region of interest" description="Disordered" evidence="1">
    <location>
        <begin position="460"/>
        <end position="487"/>
    </location>
</feature>
<organism evidence="2 3">
    <name type="scientific">Dryococelus australis</name>
    <dbReference type="NCBI Taxonomy" id="614101"/>
    <lineage>
        <taxon>Eukaryota</taxon>
        <taxon>Metazoa</taxon>
        <taxon>Ecdysozoa</taxon>
        <taxon>Arthropoda</taxon>
        <taxon>Hexapoda</taxon>
        <taxon>Insecta</taxon>
        <taxon>Pterygota</taxon>
        <taxon>Neoptera</taxon>
        <taxon>Polyneoptera</taxon>
        <taxon>Phasmatodea</taxon>
        <taxon>Verophasmatodea</taxon>
        <taxon>Anareolatae</taxon>
        <taxon>Phasmatidae</taxon>
        <taxon>Eurycanthinae</taxon>
        <taxon>Dryococelus</taxon>
    </lineage>
</organism>
<dbReference type="Proteomes" id="UP001159363">
    <property type="component" value="Chromosome 2"/>
</dbReference>
<gene>
    <name evidence="2" type="ORF">PR048_005023</name>
</gene>